<proteinExistence type="predicted"/>
<dbReference type="Proteomes" id="UP000007266">
    <property type="component" value="Linkage group 7"/>
</dbReference>
<evidence type="ECO:0000313" key="3">
    <source>
        <dbReference type="Proteomes" id="UP000007266"/>
    </source>
</evidence>
<sequence>MATLTKIFAFILTSCFILSVALANAPISRSSRRIHIPFLGLGPRCTGCPPHYCDDDPAIIHGYCCGCARFFDVLPVKCGAFVDCPLNTYDLCEDYEYMMYCCCE</sequence>
<organism evidence="2 3">
    <name type="scientific">Tribolium castaneum</name>
    <name type="common">Red flour beetle</name>
    <dbReference type="NCBI Taxonomy" id="7070"/>
    <lineage>
        <taxon>Eukaryota</taxon>
        <taxon>Metazoa</taxon>
        <taxon>Ecdysozoa</taxon>
        <taxon>Arthropoda</taxon>
        <taxon>Hexapoda</taxon>
        <taxon>Insecta</taxon>
        <taxon>Pterygota</taxon>
        <taxon>Neoptera</taxon>
        <taxon>Endopterygota</taxon>
        <taxon>Coleoptera</taxon>
        <taxon>Polyphaga</taxon>
        <taxon>Cucujiformia</taxon>
        <taxon>Tenebrionidae</taxon>
        <taxon>Tenebrionidae incertae sedis</taxon>
        <taxon>Tribolium</taxon>
    </lineage>
</organism>
<keyword evidence="3" id="KW-1185">Reference proteome</keyword>
<evidence type="ECO:0000256" key="1">
    <source>
        <dbReference type="SAM" id="SignalP"/>
    </source>
</evidence>
<accession>D6WRP0</accession>
<dbReference type="OrthoDB" id="8180485at2759"/>
<evidence type="ECO:0000313" key="2">
    <source>
        <dbReference type="EMBL" id="EFA05968.1"/>
    </source>
</evidence>
<protein>
    <submittedName>
        <fullName evidence="2">Uncharacterized protein</fullName>
    </submittedName>
</protein>
<feature type="signal peptide" evidence="1">
    <location>
        <begin position="1"/>
        <end position="23"/>
    </location>
</feature>
<dbReference type="AlphaFoldDB" id="D6WRP0"/>
<dbReference type="EMBL" id="KQ971354">
    <property type="protein sequence ID" value="EFA05968.1"/>
    <property type="molecule type" value="Genomic_DNA"/>
</dbReference>
<reference evidence="2 3" key="1">
    <citation type="journal article" date="2008" name="Nature">
        <title>The genome of the model beetle and pest Tribolium castaneum.</title>
        <authorList>
            <consortium name="Tribolium Genome Sequencing Consortium"/>
            <person name="Richards S."/>
            <person name="Gibbs R.A."/>
            <person name="Weinstock G.M."/>
            <person name="Brown S.J."/>
            <person name="Denell R."/>
            <person name="Beeman R.W."/>
            <person name="Gibbs R."/>
            <person name="Beeman R.W."/>
            <person name="Brown S.J."/>
            <person name="Bucher G."/>
            <person name="Friedrich M."/>
            <person name="Grimmelikhuijzen C.J."/>
            <person name="Klingler M."/>
            <person name="Lorenzen M."/>
            <person name="Richards S."/>
            <person name="Roth S."/>
            <person name="Schroder R."/>
            <person name="Tautz D."/>
            <person name="Zdobnov E.M."/>
            <person name="Muzny D."/>
            <person name="Gibbs R.A."/>
            <person name="Weinstock G.M."/>
            <person name="Attaway T."/>
            <person name="Bell S."/>
            <person name="Buhay C.J."/>
            <person name="Chandrabose M.N."/>
            <person name="Chavez D."/>
            <person name="Clerk-Blankenburg K.P."/>
            <person name="Cree A."/>
            <person name="Dao M."/>
            <person name="Davis C."/>
            <person name="Chacko J."/>
            <person name="Dinh H."/>
            <person name="Dugan-Rocha S."/>
            <person name="Fowler G."/>
            <person name="Garner T.T."/>
            <person name="Garnes J."/>
            <person name="Gnirke A."/>
            <person name="Hawes A."/>
            <person name="Hernandez J."/>
            <person name="Hines S."/>
            <person name="Holder M."/>
            <person name="Hume J."/>
            <person name="Jhangiani S.N."/>
            <person name="Joshi V."/>
            <person name="Khan Z.M."/>
            <person name="Jackson L."/>
            <person name="Kovar C."/>
            <person name="Kowis A."/>
            <person name="Lee S."/>
            <person name="Lewis L.R."/>
            <person name="Margolis J."/>
            <person name="Morgan M."/>
            <person name="Nazareth L.V."/>
            <person name="Nguyen N."/>
            <person name="Okwuonu G."/>
            <person name="Parker D."/>
            <person name="Richards S."/>
            <person name="Ruiz S.J."/>
            <person name="Santibanez J."/>
            <person name="Savard J."/>
            <person name="Scherer S.E."/>
            <person name="Schneider B."/>
            <person name="Sodergren E."/>
            <person name="Tautz D."/>
            <person name="Vattahil S."/>
            <person name="Villasana D."/>
            <person name="White C.S."/>
            <person name="Wright R."/>
            <person name="Park Y."/>
            <person name="Beeman R.W."/>
            <person name="Lord J."/>
            <person name="Oppert B."/>
            <person name="Lorenzen M."/>
            <person name="Brown S."/>
            <person name="Wang L."/>
            <person name="Savard J."/>
            <person name="Tautz D."/>
            <person name="Richards S."/>
            <person name="Weinstock G."/>
            <person name="Gibbs R.A."/>
            <person name="Liu Y."/>
            <person name="Worley K."/>
            <person name="Weinstock G."/>
            <person name="Elsik C.G."/>
            <person name="Reese J.T."/>
            <person name="Elhaik E."/>
            <person name="Landan G."/>
            <person name="Graur D."/>
            <person name="Arensburger P."/>
            <person name="Atkinson P."/>
            <person name="Beeman R.W."/>
            <person name="Beidler J."/>
            <person name="Brown S.J."/>
            <person name="Demuth J.P."/>
            <person name="Drury D.W."/>
            <person name="Du Y.Z."/>
            <person name="Fujiwara H."/>
            <person name="Lorenzen M."/>
            <person name="Maselli V."/>
            <person name="Osanai M."/>
            <person name="Park Y."/>
            <person name="Robertson H.M."/>
            <person name="Tu Z."/>
            <person name="Wang J.J."/>
            <person name="Wang S."/>
            <person name="Richards S."/>
            <person name="Song H."/>
            <person name="Zhang L."/>
            <person name="Sodergren E."/>
            <person name="Werner D."/>
            <person name="Stanke M."/>
            <person name="Morgenstern B."/>
            <person name="Solovyev V."/>
            <person name="Kosarev P."/>
            <person name="Brown G."/>
            <person name="Chen H.C."/>
            <person name="Ermolaeva O."/>
            <person name="Hlavina W."/>
            <person name="Kapustin Y."/>
            <person name="Kiryutin B."/>
            <person name="Kitts P."/>
            <person name="Maglott D."/>
            <person name="Pruitt K."/>
            <person name="Sapojnikov V."/>
            <person name="Souvorov A."/>
            <person name="Mackey A.J."/>
            <person name="Waterhouse R.M."/>
            <person name="Wyder S."/>
            <person name="Zdobnov E.M."/>
            <person name="Zdobnov E.M."/>
            <person name="Wyder S."/>
            <person name="Kriventseva E.V."/>
            <person name="Kadowaki T."/>
            <person name="Bork P."/>
            <person name="Aranda M."/>
            <person name="Bao R."/>
            <person name="Beermann A."/>
            <person name="Berns N."/>
            <person name="Bolognesi R."/>
            <person name="Bonneton F."/>
            <person name="Bopp D."/>
            <person name="Brown S.J."/>
            <person name="Bucher G."/>
            <person name="Butts T."/>
            <person name="Chaumot A."/>
            <person name="Denell R.E."/>
            <person name="Ferrier D.E."/>
            <person name="Friedrich M."/>
            <person name="Gordon C.M."/>
            <person name="Jindra M."/>
            <person name="Klingler M."/>
            <person name="Lan Q."/>
            <person name="Lattorff H.M."/>
            <person name="Laudet V."/>
            <person name="von Levetsow C."/>
            <person name="Liu Z."/>
            <person name="Lutz R."/>
            <person name="Lynch J.A."/>
            <person name="da Fonseca R.N."/>
            <person name="Posnien N."/>
            <person name="Reuter R."/>
            <person name="Roth S."/>
            <person name="Savard J."/>
            <person name="Schinko J.B."/>
            <person name="Schmitt C."/>
            <person name="Schoppmeier M."/>
            <person name="Schroder R."/>
            <person name="Shippy T.D."/>
            <person name="Simonnet F."/>
            <person name="Marques-Souza H."/>
            <person name="Tautz D."/>
            <person name="Tomoyasu Y."/>
            <person name="Trauner J."/>
            <person name="Van der Zee M."/>
            <person name="Vervoort M."/>
            <person name="Wittkopp N."/>
            <person name="Wimmer E.A."/>
            <person name="Yang X."/>
            <person name="Jones A.K."/>
            <person name="Sattelle D.B."/>
            <person name="Ebert P.R."/>
            <person name="Nelson D."/>
            <person name="Scott J.G."/>
            <person name="Beeman R.W."/>
            <person name="Muthukrishnan S."/>
            <person name="Kramer K.J."/>
            <person name="Arakane Y."/>
            <person name="Beeman R.W."/>
            <person name="Zhu Q."/>
            <person name="Hogenkamp D."/>
            <person name="Dixit R."/>
            <person name="Oppert B."/>
            <person name="Jiang H."/>
            <person name="Zou Z."/>
            <person name="Marshall J."/>
            <person name="Elpidina E."/>
            <person name="Vinokurov K."/>
            <person name="Oppert C."/>
            <person name="Zou Z."/>
            <person name="Evans J."/>
            <person name="Lu Z."/>
            <person name="Zhao P."/>
            <person name="Sumathipala N."/>
            <person name="Altincicek B."/>
            <person name="Vilcinskas A."/>
            <person name="Williams M."/>
            <person name="Hultmark D."/>
            <person name="Hetru C."/>
            <person name="Jiang H."/>
            <person name="Grimmelikhuijzen C.J."/>
            <person name="Hauser F."/>
            <person name="Cazzamali G."/>
            <person name="Williamson M."/>
            <person name="Park Y."/>
            <person name="Li B."/>
            <person name="Tanaka Y."/>
            <person name="Predel R."/>
            <person name="Neupert S."/>
            <person name="Schachtner J."/>
            <person name="Verleyen P."/>
            <person name="Raible F."/>
            <person name="Bork P."/>
            <person name="Friedrich M."/>
            <person name="Walden K.K."/>
            <person name="Robertson H.M."/>
            <person name="Angeli S."/>
            <person name="Foret S."/>
            <person name="Bucher G."/>
            <person name="Schuetz S."/>
            <person name="Maleszka R."/>
            <person name="Wimmer E.A."/>
            <person name="Beeman R.W."/>
            <person name="Lorenzen M."/>
            <person name="Tomoyasu Y."/>
            <person name="Miller S.C."/>
            <person name="Grossmann D."/>
            <person name="Bucher G."/>
        </authorList>
    </citation>
    <scope>NUCLEOTIDE SEQUENCE [LARGE SCALE GENOMIC DNA]</scope>
    <source>
        <strain evidence="2 3">Georgia GA2</strain>
    </source>
</reference>
<reference evidence="2 3" key="2">
    <citation type="journal article" date="2010" name="Nucleic Acids Res.">
        <title>BeetleBase in 2010: revisions to provide comprehensive genomic information for Tribolium castaneum.</title>
        <authorList>
            <person name="Kim H.S."/>
            <person name="Murphy T."/>
            <person name="Xia J."/>
            <person name="Caragea D."/>
            <person name="Park Y."/>
            <person name="Beeman R.W."/>
            <person name="Lorenzen M.D."/>
            <person name="Butcher S."/>
            <person name="Manak J.R."/>
            <person name="Brown S.J."/>
        </authorList>
    </citation>
    <scope>GENOME REANNOTATION</scope>
    <source>
        <strain evidence="2 3">Georgia GA2</strain>
    </source>
</reference>
<feature type="chain" id="PRO_5003090109" evidence="1">
    <location>
        <begin position="24"/>
        <end position="104"/>
    </location>
</feature>
<dbReference type="InParanoid" id="D6WRP0"/>
<keyword evidence="1" id="KW-0732">Signal</keyword>
<dbReference type="KEGG" id="tca:103313727"/>
<name>D6WRP0_TRICA</name>
<dbReference type="HOGENOM" id="CLU_2253510_0_0_1"/>
<gene>
    <name evidence="2" type="primary">AUGUSTUS-3.0.2_08789</name>
    <name evidence="2" type="ORF">TcasGA2_TC008789</name>
</gene>